<comment type="caution">
    <text evidence="2">The sequence shown here is derived from an EMBL/GenBank/DDBJ whole genome shotgun (WGS) entry which is preliminary data.</text>
</comment>
<dbReference type="EMBL" id="QMDX01000002">
    <property type="protein sequence ID" value="TSD15013.1"/>
    <property type="molecule type" value="Genomic_DNA"/>
</dbReference>
<proteinExistence type="predicted"/>
<dbReference type="InterPro" id="IPR036390">
    <property type="entry name" value="WH_DNA-bd_sf"/>
</dbReference>
<sequence length="107" mass="11763">MMMDRLTEQVAKEARDLQILQAVVDHHPIGIVRISKETGVPEHKVRYSLRMLENDGFIDPTQQGAVPAEDIDERVDDINAGLDELAERVDSLSSAADVVEAAAEPEA</sequence>
<accession>A0A554NC97</accession>
<keyword evidence="1" id="KW-0175">Coiled coil</keyword>
<dbReference type="AlphaFoldDB" id="A0A554NC97"/>
<dbReference type="Gene3D" id="1.10.10.10">
    <property type="entry name" value="Winged helix-like DNA-binding domain superfamily/Winged helix DNA-binding domain"/>
    <property type="match status" value="1"/>
</dbReference>
<evidence type="ECO:0000256" key="1">
    <source>
        <dbReference type="SAM" id="Coils"/>
    </source>
</evidence>
<keyword evidence="3" id="KW-1185">Reference proteome</keyword>
<evidence type="ECO:0000313" key="2">
    <source>
        <dbReference type="EMBL" id="TSD15013.1"/>
    </source>
</evidence>
<dbReference type="InParanoid" id="A0A554NC97"/>
<gene>
    <name evidence="2" type="ORF">DP107_03885</name>
</gene>
<dbReference type="SUPFAM" id="SSF46785">
    <property type="entry name" value="Winged helix' DNA-binding domain"/>
    <property type="match status" value="1"/>
</dbReference>
<feature type="coiled-coil region" evidence="1">
    <location>
        <begin position="68"/>
        <end position="102"/>
    </location>
</feature>
<organism evidence="2 3">
    <name type="scientific">Haloglomus irregulare</name>
    <dbReference type="NCBI Taxonomy" id="2234134"/>
    <lineage>
        <taxon>Archaea</taxon>
        <taxon>Methanobacteriati</taxon>
        <taxon>Methanobacteriota</taxon>
        <taxon>Stenosarchaea group</taxon>
        <taxon>Halobacteria</taxon>
        <taxon>Halobacteriales</taxon>
        <taxon>Natronomonadaceae</taxon>
        <taxon>Haloglomus</taxon>
    </lineage>
</organism>
<protein>
    <recommendedName>
        <fullName evidence="4">Winged helix-turn-helix DNA-binding</fullName>
    </recommendedName>
</protein>
<evidence type="ECO:0000313" key="3">
    <source>
        <dbReference type="Proteomes" id="UP000319894"/>
    </source>
</evidence>
<dbReference type="InterPro" id="IPR036388">
    <property type="entry name" value="WH-like_DNA-bd_sf"/>
</dbReference>
<reference evidence="2 3" key="1">
    <citation type="submission" date="2018-06" db="EMBL/GenBank/DDBJ databases">
        <title>Natronomonas sp. F16-60 a new haloarchaeon isolated from a solar saltern of Isla Cristina, Huelva, Spain.</title>
        <authorList>
            <person name="Duran-Viseras A."/>
            <person name="Sanchez-Porro C."/>
            <person name="Ventosa A."/>
        </authorList>
    </citation>
    <scope>NUCLEOTIDE SEQUENCE [LARGE SCALE GENOMIC DNA]</scope>
    <source>
        <strain evidence="2 3">F16-60</strain>
    </source>
</reference>
<name>A0A554NC97_9EURY</name>
<dbReference type="Proteomes" id="UP000319894">
    <property type="component" value="Unassembled WGS sequence"/>
</dbReference>
<evidence type="ECO:0008006" key="4">
    <source>
        <dbReference type="Google" id="ProtNLM"/>
    </source>
</evidence>